<evidence type="ECO:0000259" key="1">
    <source>
        <dbReference type="PROSITE" id="PS51819"/>
    </source>
</evidence>
<evidence type="ECO:0000313" key="3">
    <source>
        <dbReference type="Proteomes" id="UP000236290"/>
    </source>
</evidence>
<gene>
    <name evidence="2" type="ORF">THARTR1_03172</name>
</gene>
<dbReference type="Proteomes" id="UP000236290">
    <property type="component" value="Unassembled WGS sequence"/>
</dbReference>
<feature type="domain" description="VOC" evidence="1">
    <location>
        <begin position="2"/>
        <end position="131"/>
    </location>
</feature>
<reference evidence="2 3" key="1">
    <citation type="submission" date="2017-02" db="EMBL/GenBank/DDBJ databases">
        <title>Genomes of Trichoderma spp. with biocontrol activity.</title>
        <authorList>
            <person name="Gardiner D."/>
            <person name="Kazan K."/>
            <person name="Vos C."/>
            <person name="Harvey P."/>
        </authorList>
    </citation>
    <scope>NUCLEOTIDE SEQUENCE [LARGE SCALE GENOMIC DNA]</scope>
    <source>
        <strain evidence="2 3">Tr1</strain>
    </source>
</reference>
<dbReference type="AlphaFoldDB" id="A0A2K0UFC6"/>
<dbReference type="Gene3D" id="3.10.180.10">
    <property type="entry name" value="2,3-Dihydroxybiphenyl 1,2-Dioxygenase, domain 1"/>
    <property type="match status" value="1"/>
</dbReference>
<name>A0A2K0UFC6_TRIHA</name>
<dbReference type="PANTHER" id="PTHR35006">
    <property type="entry name" value="GLYOXALASE FAMILY PROTEIN (AFU_ORTHOLOGUE AFUA_5G14830)"/>
    <property type="match status" value="1"/>
</dbReference>
<dbReference type="EMBL" id="MTYI01000044">
    <property type="protein sequence ID" value="PNP56476.1"/>
    <property type="molecule type" value="Genomic_DNA"/>
</dbReference>
<dbReference type="OrthoDB" id="10249419at2759"/>
<dbReference type="InterPro" id="IPR037523">
    <property type="entry name" value="VOC_core"/>
</dbReference>
<dbReference type="SUPFAM" id="SSF54593">
    <property type="entry name" value="Glyoxalase/Bleomycin resistance protein/Dihydroxybiphenyl dioxygenase"/>
    <property type="match status" value="1"/>
</dbReference>
<dbReference type="PANTHER" id="PTHR35006:SF2">
    <property type="entry name" value="GLYOXALASE FAMILY PROTEIN (AFU_ORTHOLOGUE AFUA_5G14830)"/>
    <property type="match status" value="1"/>
</dbReference>
<protein>
    <recommendedName>
        <fullName evidence="1">VOC domain-containing protein</fullName>
    </recommendedName>
</protein>
<comment type="caution">
    <text evidence="2">The sequence shown here is derived from an EMBL/GenBank/DDBJ whole genome shotgun (WGS) entry which is preliminary data.</text>
</comment>
<accession>A0A2K0UFC6</accession>
<proteinExistence type="predicted"/>
<evidence type="ECO:0000313" key="2">
    <source>
        <dbReference type="EMBL" id="PNP56476.1"/>
    </source>
</evidence>
<dbReference type="PROSITE" id="PS51819">
    <property type="entry name" value="VOC"/>
    <property type="match status" value="1"/>
</dbReference>
<organism evidence="2 3">
    <name type="scientific">Trichoderma harzianum</name>
    <name type="common">Hypocrea lixii</name>
    <dbReference type="NCBI Taxonomy" id="5544"/>
    <lineage>
        <taxon>Eukaryota</taxon>
        <taxon>Fungi</taxon>
        <taxon>Dikarya</taxon>
        <taxon>Ascomycota</taxon>
        <taxon>Pezizomycotina</taxon>
        <taxon>Sordariomycetes</taxon>
        <taxon>Hypocreomycetidae</taxon>
        <taxon>Hypocreales</taxon>
        <taxon>Hypocreaceae</taxon>
        <taxon>Trichoderma</taxon>
    </lineage>
</organism>
<sequence length="133" mass="14154">MAIDHTSISVPEDKFKECVALYVKALEPLGYEIAYQFGEYTVGLGSKLDAREGYKVADFWAMGAKEGAEGAKAHVAFRTSDRAAVDAFHAAAVSAGGKDNGAPGVRAHYHANYYAAFVLDAAGNNIEVVCHNP</sequence>
<dbReference type="InterPro" id="IPR029068">
    <property type="entry name" value="Glyas_Bleomycin-R_OHBP_Dase"/>
</dbReference>